<comment type="cofactor">
    <cofactor evidence="11">
        <name>Mg(2+)</name>
        <dbReference type="ChEBI" id="CHEBI:18420"/>
    </cofactor>
    <cofactor evidence="11">
        <name>Mn(2+)</name>
        <dbReference type="ChEBI" id="CHEBI:29035"/>
    </cofactor>
    <text evidence="11">Magnesium. Can also use manganese.</text>
</comment>
<dbReference type="EMBL" id="CP158568">
    <property type="protein sequence ID" value="XBY46956.1"/>
    <property type="molecule type" value="Genomic_DNA"/>
</dbReference>
<dbReference type="AlphaFoldDB" id="A0AAU7XJN0"/>
<evidence type="ECO:0000256" key="10">
    <source>
        <dbReference type="PIRNR" id="PIRNR006268"/>
    </source>
</evidence>
<comment type="catalytic activity">
    <reaction evidence="9 10">
        <text>L-threonyl-[protein] + FAD = FMN-L-threonyl-[protein] + AMP + H(+)</text>
        <dbReference type="Rhea" id="RHEA:36847"/>
        <dbReference type="Rhea" id="RHEA-COMP:11060"/>
        <dbReference type="Rhea" id="RHEA-COMP:11061"/>
        <dbReference type="ChEBI" id="CHEBI:15378"/>
        <dbReference type="ChEBI" id="CHEBI:30013"/>
        <dbReference type="ChEBI" id="CHEBI:57692"/>
        <dbReference type="ChEBI" id="CHEBI:74257"/>
        <dbReference type="ChEBI" id="CHEBI:456215"/>
        <dbReference type="EC" id="2.7.1.180"/>
    </reaction>
</comment>
<proteinExistence type="inferred from homology"/>
<dbReference type="Pfam" id="PF02424">
    <property type="entry name" value="ApbE"/>
    <property type="match status" value="1"/>
</dbReference>
<comment type="similarity">
    <text evidence="10">Belongs to the ApbE family.</text>
</comment>
<dbReference type="RefSeq" id="WP_407052044.1">
    <property type="nucleotide sequence ID" value="NZ_CP158568.1"/>
</dbReference>
<dbReference type="EC" id="2.7.1.180" evidence="1 10"/>
<dbReference type="InterPro" id="IPR003374">
    <property type="entry name" value="ApbE-like_sf"/>
</dbReference>
<evidence type="ECO:0000256" key="8">
    <source>
        <dbReference type="ARBA" id="ARBA00031306"/>
    </source>
</evidence>
<keyword evidence="5 10" id="KW-0479">Metal-binding</keyword>
<gene>
    <name evidence="12" type="ORF">ABS361_19790</name>
</gene>
<protein>
    <recommendedName>
        <fullName evidence="2 10">FAD:protein FMN transferase</fullName>
        <ecNumber evidence="1 10">2.7.1.180</ecNumber>
    </recommendedName>
    <alternativeName>
        <fullName evidence="8 10">Flavin transferase</fullName>
    </alternativeName>
</protein>
<dbReference type="SUPFAM" id="SSF143631">
    <property type="entry name" value="ApbE-like"/>
    <property type="match status" value="1"/>
</dbReference>
<reference evidence="12" key="1">
    <citation type="submission" date="2024-06" db="EMBL/GenBank/DDBJ databases">
        <title>Methylostella associata gen. nov., sp. nov., a novel Ancalomicrobiaceae-affiliated facultatively methylotrophic bacteria that feed on methanotrophs of the genus Methylococcus.</title>
        <authorList>
            <person name="Saltykova V."/>
            <person name="Danilova O.V."/>
            <person name="Oshkin I.Y."/>
            <person name="Belova S.E."/>
            <person name="Pimenov N.V."/>
            <person name="Dedysh S.N."/>
        </authorList>
    </citation>
    <scope>NUCLEOTIDE SEQUENCE</scope>
    <source>
        <strain evidence="12">S20</strain>
    </source>
</reference>
<evidence type="ECO:0000313" key="12">
    <source>
        <dbReference type="EMBL" id="XBY46956.1"/>
    </source>
</evidence>
<organism evidence="12">
    <name type="scientific">Methyloraptor flagellatus</name>
    <dbReference type="NCBI Taxonomy" id="3162530"/>
    <lineage>
        <taxon>Bacteria</taxon>
        <taxon>Pseudomonadati</taxon>
        <taxon>Pseudomonadota</taxon>
        <taxon>Alphaproteobacteria</taxon>
        <taxon>Hyphomicrobiales</taxon>
        <taxon>Ancalomicrobiaceae</taxon>
        <taxon>Methyloraptor</taxon>
    </lineage>
</organism>
<evidence type="ECO:0000256" key="5">
    <source>
        <dbReference type="ARBA" id="ARBA00022723"/>
    </source>
</evidence>
<dbReference type="GO" id="GO:0046872">
    <property type="term" value="F:metal ion binding"/>
    <property type="evidence" value="ECO:0007669"/>
    <property type="project" value="UniProtKB-UniRule"/>
</dbReference>
<evidence type="ECO:0000256" key="1">
    <source>
        <dbReference type="ARBA" id="ARBA00011955"/>
    </source>
</evidence>
<feature type="binding site" evidence="11">
    <location>
        <position position="122"/>
    </location>
    <ligand>
        <name>Mg(2+)</name>
        <dbReference type="ChEBI" id="CHEBI:18420"/>
    </ligand>
</feature>
<evidence type="ECO:0000256" key="7">
    <source>
        <dbReference type="ARBA" id="ARBA00022842"/>
    </source>
</evidence>
<evidence type="ECO:0000256" key="11">
    <source>
        <dbReference type="PIRSR" id="PIRSR006268-2"/>
    </source>
</evidence>
<evidence type="ECO:0000256" key="6">
    <source>
        <dbReference type="ARBA" id="ARBA00022827"/>
    </source>
</evidence>
<keyword evidence="3 10" id="KW-0285">Flavoprotein</keyword>
<dbReference type="PIRSF" id="PIRSF006268">
    <property type="entry name" value="ApbE"/>
    <property type="match status" value="1"/>
</dbReference>
<dbReference type="InterPro" id="IPR024932">
    <property type="entry name" value="ApbE"/>
</dbReference>
<evidence type="ECO:0000256" key="9">
    <source>
        <dbReference type="ARBA" id="ARBA00048540"/>
    </source>
</evidence>
<dbReference type="GO" id="GO:0016740">
    <property type="term" value="F:transferase activity"/>
    <property type="evidence" value="ECO:0007669"/>
    <property type="project" value="UniProtKB-UniRule"/>
</dbReference>
<evidence type="ECO:0000256" key="2">
    <source>
        <dbReference type="ARBA" id="ARBA00016337"/>
    </source>
</evidence>
<accession>A0AAU7XJN0</accession>
<dbReference type="Gene3D" id="3.10.520.10">
    <property type="entry name" value="ApbE-like domains"/>
    <property type="match status" value="1"/>
</dbReference>
<feature type="binding site" evidence="11">
    <location>
        <position position="240"/>
    </location>
    <ligand>
        <name>Mg(2+)</name>
        <dbReference type="ChEBI" id="CHEBI:18420"/>
    </ligand>
</feature>
<keyword evidence="4 10" id="KW-0808">Transferase</keyword>
<sequence length="281" mass="29307">MAADLQAAVDRVDDQMSTWKPNSDLNRINAAPVGRWLDAPAELMAVLDAALAIGQASGGAFDIGVGDLVRVFGFGGGRRRPDAAGIAATAGRPSFEPPKTLELDRLGRRLRKHAALSLDLSGIAKGYGVDELARVVEAHGIGSYLVGIDGEMRAGCAKPDGRPWMIGHERPDPDARDLAGLFELTAGAVATSGNYRHTAIVGDRRVSHTMDPRSGMPVDNDLASATVFALTCMAADAWATAFMVLGADAALALARRCGPPAVLVRRDGATLSSLDRATGLG</sequence>
<evidence type="ECO:0000256" key="4">
    <source>
        <dbReference type="ARBA" id="ARBA00022679"/>
    </source>
</evidence>
<keyword evidence="7 10" id="KW-0460">Magnesium</keyword>
<keyword evidence="6 10" id="KW-0274">FAD</keyword>
<dbReference type="KEGG" id="mflg:ABS361_19790"/>
<feature type="binding site" evidence="11">
    <location>
        <position position="236"/>
    </location>
    <ligand>
        <name>Mg(2+)</name>
        <dbReference type="ChEBI" id="CHEBI:18420"/>
    </ligand>
</feature>
<dbReference type="PANTHER" id="PTHR30040">
    <property type="entry name" value="THIAMINE BIOSYNTHESIS LIPOPROTEIN APBE"/>
    <property type="match status" value="1"/>
</dbReference>
<dbReference type="PANTHER" id="PTHR30040:SF2">
    <property type="entry name" value="FAD:PROTEIN FMN TRANSFERASE"/>
    <property type="match status" value="1"/>
</dbReference>
<evidence type="ECO:0000256" key="3">
    <source>
        <dbReference type="ARBA" id="ARBA00022630"/>
    </source>
</evidence>
<name>A0AAU7XJN0_9HYPH</name>